<dbReference type="RefSeq" id="WP_146737542.1">
    <property type="nucleotide sequence ID" value="NZ_QKVO01000017.1"/>
</dbReference>
<dbReference type="AlphaFoldDB" id="A0A328PIC9"/>
<proteinExistence type="predicted"/>
<keyword evidence="1" id="KW-0472">Membrane</keyword>
<name>A0A328PIC9_9MOLU</name>
<organism evidence="2 3">
    <name type="scientific">Mycoplasma wenyonii</name>
    <dbReference type="NCBI Taxonomy" id="65123"/>
    <lineage>
        <taxon>Bacteria</taxon>
        <taxon>Bacillati</taxon>
        <taxon>Mycoplasmatota</taxon>
        <taxon>Mollicutes</taxon>
        <taxon>Mycoplasmataceae</taxon>
        <taxon>Mycoplasma</taxon>
    </lineage>
</organism>
<keyword evidence="1" id="KW-1133">Transmembrane helix</keyword>
<dbReference type="OrthoDB" id="9962174at2"/>
<evidence type="ECO:0000256" key="1">
    <source>
        <dbReference type="SAM" id="Phobius"/>
    </source>
</evidence>
<evidence type="ECO:0000313" key="2">
    <source>
        <dbReference type="EMBL" id="RAO94823.1"/>
    </source>
</evidence>
<feature type="transmembrane region" description="Helical" evidence="1">
    <location>
        <begin position="12"/>
        <end position="37"/>
    </location>
</feature>
<accession>A0A328PIC9</accession>
<dbReference type="EMBL" id="QKVO01000017">
    <property type="protein sequence ID" value="RAO94823.1"/>
    <property type="molecule type" value="Genomic_DNA"/>
</dbReference>
<feature type="transmembrane region" description="Helical" evidence="1">
    <location>
        <begin position="97"/>
        <end position="122"/>
    </location>
</feature>
<protein>
    <submittedName>
        <fullName evidence="2">Uncharacterized protein</fullName>
    </submittedName>
</protein>
<keyword evidence="1" id="KW-0812">Transmembrane</keyword>
<comment type="caution">
    <text evidence="2">The sequence shown here is derived from an EMBL/GenBank/DDBJ whole genome shotgun (WGS) entry which is preliminary data.</text>
</comment>
<keyword evidence="3" id="KW-1185">Reference proteome</keyword>
<sequence>MSREWVQAAKNIVRFWIWQLVACFIGIPILVALLISLSQNPASLAGIVPLFAIAYLVLIIAYALKIANFFKCANSAGGGNSTSNKLKNDLRSMKMALGLDVLFCFFAPILIIFTRIFFWVMYRSHKK</sequence>
<feature type="transmembrane region" description="Helical" evidence="1">
    <location>
        <begin position="43"/>
        <end position="64"/>
    </location>
</feature>
<gene>
    <name evidence="2" type="ORF">DNK47_02950</name>
</gene>
<evidence type="ECO:0000313" key="3">
    <source>
        <dbReference type="Proteomes" id="UP000249762"/>
    </source>
</evidence>
<dbReference type="Proteomes" id="UP000249762">
    <property type="component" value="Unassembled WGS sequence"/>
</dbReference>
<reference evidence="3" key="1">
    <citation type="submission" date="2018-06" db="EMBL/GenBank/DDBJ databases">
        <authorList>
            <person name="Martinez Ocampo F."/>
            <person name="Quiroz Castaneda R.E."/>
            <person name="Rojas Lopez X."/>
        </authorList>
    </citation>
    <scope>NUCLEOTIDE SEQUENCE [LARGE SCALE GENOMIC DNA]</scope>
    <source>
        <strain evidence="3">INIFAP02</strain>
    </source>
</reference>